<sequence>MLLQTDKERISISLLIVIRNQSIGWSREPNWYALNLVSKALTVIPCHRLGKISTQPPLPLANPLPTPPQPLVNPLPNEFFFISKELEPGVAHQGPNRATQCGSVSCPAACPLGILDYSEILSEALLAVPRHVLWEYWTIVRYSVRLC</sequence>
<evidence type="ECO:0000313" key="1">
    <source>
        <dbReference type="EMBL" id="KAK3770606.1"/>
    </source>
</evidence>
<dbReference type="AlphaFoldDB" id="A0AAE0ZKV1"/>
<comment type="caution">
    <text evidence="1">The sequence shown here is derived from an EMBL/GenBank/DDBJ whole genome shotgun (WGS) entry which is preliminary data.</text>
</comment>
<organism evidence="1 2">
    <name type="scientific">Elysia crispata</name>
    <name type="common">lettuce slug</name>
    <dbReference type="NCBI Taxonomy" id="231223"/>
    <lineage>
        <taxon>Eukaryota</taxon>
        <taxon>Metazoa</taxon>
        <taxon>Spiralia</taxon>
        <taxon>Lophotrochozoa</taxon>
        <taxon>Mollusca</taxon>
        <taxon>Gastropoda</taxon>
        <taxon>Heterobranchia</taxon>
        <taxon>Euthyneura</taxon>
        <taxon>Panpulmonata</taxon>
        <taxon>Sacoglossa</taxon>
        <taxon>Placobranchoidea</taxon>
        <taxon>Plakobranchidae</taxon>
        <taxon>Elysia</taxon>
    </lineage>
</organism>
<dbReference type="Proteomes" id="UP001283361">
    <property type="component" value="Unassembled WGS sequence"/>
</dbReference>
<proteinExistence type="predicted"/>
<evidence type="ECO:0000313" key="2">
    <source>
        <dbReference type="Proteomes" id="UP001283361"/>
    </source>
</evidence>
<name>A0AAE0ZKV1_9GAST</name>
<keyword evidence="2" id="KW-1185">Reference proteome</keyword>
<dbReference type="EMBL" id="JAWDGP010003799">
    <property type="protein sequence ID" value="KAK3770606.1"/>
    <property type="molecule type" value="Genomic_DNA"/>
</dbReference>
<accession>A0AAE0ZKV1</accession>
<protein>
    <submittedName>
        <fullName evidence="1">Uncharacterized protein</fullName>
    </submittedName>
</protein>
<reference evidence="1" key="1">
    <citation type="journal article" date="2023" name="G3 (Bethesda)">
        <title>A reference genome for the long-term kleptoplast-retaining sea slug Elysia crispata morphotype clarki.</title>
        <authorList>
            <person name="Eastman K.E."/>
            <person name="Pendleton A.L."/>
            <person name="Shaikh M.A."/>
            <person name="Suttiyut T."/>
            <person name="Ogas R."/>
            <person name="Tomko P."/>
            <person name="Gavelis G."/>
            <person name="Widhalm J.R."/>
            <person name="Wisecaver J.H."/>
        </authorList>
    </citation>
    <scope>NUCLEOTIDE SEQUENCE</scope>
    <source>
        <strain evidence="1">ECLA1</strain>
    </source>
</reference>
<gene>
    <name evidence="1" type="ORF">RRG08_012209</name>
</gene>